<evidence type="ECO:0000256" key="1">
    <source>
        <dbReference type="ARBA" id="ARBA00004651"/>
    </source>
</evidence>
<comment type="subcellular location">
    <subcellularLocation>
        <location evidence="1">Cell membrane</location>
        <topology evidence="1">Multi-pass membrane protein</topology>
    </subcellularLocation>
</comment>
<dbReference type="NCBIfam" id="TIGR03954">
    <property type="entry name" value="integ_memb_HG"/>
    <property type="match status" value="1"/>
</dbReference>
<sequence length="140" mass="14655">MTALPDPTRTATTGRASATAIRASLLRYRAIAYIVGVGLIVLVCIGMPVKYIGGSDTIVAAVGPIHGVLYMVYLAASFDLANRCRLSSTRTILIMLAGTIPFLSFFAERRVTFLVRESQLSAAAAPVGPATGPTKSAKPA</sequence>
<keyword evidence="4 6" id="KW-1133">Transmembrane helix</keyword>
<feature type="transmembrane region" description="Helical" evidence="6">
    <location>
        <begin position="88"/>
        <end position="107"/>
    </location>
</feature>
<proteinExistence type="predicted"/>
<keyword evidence="2" id="KW-1003">Cell membrane</keyword>
<dbReference type="AlphaFoldDB" id="Q2J4W9"/>
<dbReference type="KEGG" id="fra:Francci3_4327"/>
<accession>A0A1X1PX50</accession>
<gene>
    <name evidence="8" type="ordered locus">Francci3_4327</name>
</gene>
<dbReference type="InterPro" id="IPR023845">
    <property type="entry name" value="DUF3817_TM"/>
</dbReference>
<protein>
    <recommendedName>
        <fullName evidence="7">DUF3817 domain-containing protein</fullName>
    </recommendedName>
</protein>
<evidence type="ECO:0000313" key="8">
    <source>
        <dbReference type="EMBL" id="ABD13673.1"/>
    </source>
</evidence>
<evidence type="ECO:0000256" key="6">
    <source>
        <dbReference type="SAM" id="Phobius"/>
    </source>
</evidence>
<accession>Q2J4W9</accession>
<dbReference type="HOGENOM" id="CLU_120964_1_2_11"/>
<dbReference type="OrthoDB" id="9342687at2"/>
<evidence type="ECO:0000256" key="3">
    <source>
        <dbReference type="ARBA" id="ARBA00022692"/>
    </source>
</evidence>
<dbReference type="PANTHER" id="PTHR40077:SF2">
    <property type="entry name" value="MEMBRANE PROTEIN"/>
    <property type="match status" value="1"/>
</dbReference>
<evidence type="ECO:0000259" key="7">
    <source>
        <dbReference type="Pfam" id="PF12823"/>
    </source>
</evidence>
<feature type="transmembrane region" description="Helical" evidence="6">
    <location>
        <begin position="30"/>
        <end position="52"/>
    </location>
</feature>
<reference evidence="8 9" key="1">
    <citation type="journal article" date="2007" name="Genome Res.">
        <title>Genome characteristics of facultatively symbiotic Frankia sp. strains reflect host range and host plant biogeography.</title>
        <authorList>
            <person name="Normand P."/>
            <person name="Lapierre P."/>
            <person name="Tisa L.S."/>
            <person name="Gogarten J.P."/>
            <person name="Alloisio N."/>
            <person name="Bagnarol E."/>
            <person name="Bassi C.A."/>
            <person name="Berry A.M."/>
            <person name="Bickhart D.M."/>
            <person name="Choisne N."/>
            <person name="Couloux A."/>
            <person name="Cournoyer B."/>
            <person name="Cruveiller S."/>
            <person name="Daubin V."/>
            <person name="Demange N."/>
            <person name="Francino M.P."/>
            <person name="Goltsman E."/>
            <person name="Huang Y."/>
            <person name="Kopp O.R."/>
            <person name="Labarre L."/>
            <person name="Lapidus A."/>
            <person name="Lavire C."/>
            <person name="Marechal J."/>
            <person name="Martinez M."/>
            <person name="Mastronunzio J.E."/>
            <person name="Mullin B.C."/>
            <person name="Niemann J."/>
            <person name="Pujic P."/>
            <person name="Rawnsley T."/>
            <person name="Rouy Z."/>
            <person name="Schenowitz C."/>
            <person name="Sellstedt A."/>
            <person name="Tavares F."/>
            <person name="Tomkins J.P."/>
            <person name="Vallenet D."/>
            <person name="Valverde C."/>
            <person name="Wall L.G."/>
            <person name="Wang Y."/>
            <person name="Medigue C."/>
            <person name="Benson D.R."/>
        </authorList>
    </citation>
    <scope>NUCLEOTIDE SEQUENCE [LARGE SCALE GENOMIC DNA]</scope>
    <source>
        <strain evidence="9">DSM 45818 / CECT 9043 / CcI3</strain>
    </source>
</reference>
<dbReference type="PANTHER" id="PTHR40077">
    <property type="entry name" value="MEMBRANE PROTEIN-RELATED"/>
    <property type="match status" value="1"/>
</dbReference>
<evidence type="ECO:0000256" key="2">
    <source>
        <dbReference type="ARBA" id="ARBA00022475"/>
    </source>
</evidence>
<dbReference type="Pfam" id="PF12823">
    <property type="entry name" value="DUF3817"/>
    <property type="match status" value="1"/>
</dbReference>
<keyword evidence="9" id="KW-1185">Reference proteome</keyword>
<dbReference type="GO" id="GO:0005886">
    <property type="term" value="C:plasma membrane"/>
    <property type="evidence" value="ECO:0007669"/>
    <property type="project" value="UniProtKB-SubCell"/>
</dbReference>
<evidence type="ECO:0000256" key="5">
    <source>
        <dbReference type="ARBA" id="ARBA00023136"/>
    </source>
</evidence>
<organism evidence="8 9">
    <name type="scientific">Frankia casuarinae (strain DSM 45818 / CECT 9043 / HFP020203 / CcI3)</name>
    <dbReference type="NCBI Taxonomy" id="106370"/>
    <lineage>
        <taxon>Bacteria</taxon>
        <taxon>Bacillati</taxon>
        <taxon>Actinomycetota</taxon>
        <taxon>Actinomycetes</taxon>
        <taxon>Frankiales</taxon>
        <taxon>Frankiaceae</taxon>
        <taxon>Frankia</taxon>
    </lineage>
</organism>
<feature type="domain" description="DUF3817" evidence="7">
    <location>
        <begin position="26"/>
        <end position="112"/>
    </location>
</feature>
<dbReference type="Proteomes" id="UP000001937">
    <property type="component" value="Chromosome"/>
</dbReference>
<dbReference type="STRING" id="106370.Francci3_4327"/>
<dbReference type="RefSeq" id="WP_011438681.1">
    <property type="nucleotide sequence ID" value="NC_007777.1"/>
</dbReference>
<evidence type="ECO:0000313" key="9">
    <source>
        <dbReference type="Proteomes" id="UP000001937"/>
    </source>
</evidence>
<dbReference type="eggNOG" id="ENOG50330UF">
    <property type="taxonomic scope" value="Bacteria"/>
</dbReference>
<keyword evidence="5 6" id="KW-0472">Membrane</keyword>
<feature type="transmembrane region" description="Helical" evidence="6">
    <location>
        <begin position="58"/>
        <end position="76"/>
    </location>
</feature>
<evidence type="ECO:0000256" key="4">
    <source>
        <dbReference type="ARBA" id="ARBA00022989"/>
    </source>
</evidence>
<dbReference type="EMBL" id="CP000249">
    <property type="protein sequence ID" value="ABD13673.1"/>
    <property type="molecule type" value="Genomic_DNA"/>
</dbReference>
<keyword evidence="3 6" id="KW-0812">Transmembrane</keyword>
<name>Q2J4W9_FRACC</name>